<evidence type="ECO:0000256" key="2">
    <source>
        <dbReference type="SAM" id="SignalP"/>
    </source>
</evidence>
<feature type="domain" description="DUF4352" evidence="3">
    <location>
        <begin position="84"/>
        <end position="190"/>
    </location>
</feature>
<feature type="chain" id="PRO_5039692813" evidence="2">
    <location>
        <begin position="20"/>
        <end position="219"/>
    </location>
</feature>
<evidence type="ECO:0000259" key="3">
    <source>
        <dbReference type="Pfam" id="PF11611"/>
    </source>
</evidence>
<accession>A0A1E7DLH1</accession>
<dbReference type="Proteomes" id="UP000095658">
    <property type="component" value="Unassembled WGS sequence"/>
</dbReference>
<dbReference type="RefSeq" id="WP_069939681.1">
    <property type="nucleotide sequence ID" value="NZ_MAMP01000024.1"/>
</dbReference>
<dbReference type="AlphaFoldDB" id="A0A1E7DLH1"/>
<evidence type="ECO:0000313" key="5">
    <source>
        <dbReference type="Proteomes" id="UP000095658"/>
    </source>
</evidence>
<dbReference type="InterPro" id="IPR029051">
    <property type="entry name" value="DUF4352"/>
</dbReference>
<organism evidence="4 5">
    <name type="scientific">Domibacillus iocasae</name>
    <dbReference type="NCBI Taxonomy" id="1714016"/>
    <lineage>
        <taxon>Bacteria</taxon>
        <taxon>Bacillati</taxon>
        <taxon>Bacillota</taxon>
        <taxon>Bacilli</taxon>
        <taxon>Bacillales</taxon>
        <taxon>Bacillaceae</taxon>
        <taxon>Domibacillus</taxon>
    </lineage>
</organism>
<name>A0A1E7DLH1_9BACI</name>
<dbReference type="PROSITE" id="PS51257">
    <property type="entry name" value="PROKAR_LIPOPROTEIN"/>
    <property type="match status" value="1"/>
</dbReference>
<comment type="caution">
    <text evidence="4">The sequence shown here is derived from an EMBL/GenBank/DDBJ whole genome shotgun (WGS) entry which is preliminary data.</text>
</comment>
<dbReference type="EMBL" id="MAMP01000024">
    <property type="protein sequence ID" value="OES43903.1"/>
    <property type="molecule type" value="Genomic_DNA"/>
</dbReference>
<reference evidence="4 5" key="1">
    <citation type="submission" date="2016-06" db="EMBL/GenBank/DDBJ databases">
        <title>Domibacillus iocasae genome sequencing.</title>
        <authorList>
            <person name="Verma A."/>
            <person name="Pal Y."/>
            <person name="Ojha A.K."/>
            <person name="Krishnamurthi S."/>
        </authorList>
    </citation>
    <scope>NUCLEOTIDE SEQUENCE [LARGE SCALE GENOMIC DNA]</scope>
    <source>
        <strain evidence="4 5">DSM 29979</strain>
    </source>
</reference>
<keyword evidence="1 2" id="KW-0732">Signal</keyword>
<dbReference type="Gene3D" id="2.60.40.1240">
    <property type="match status" value="1"/>
</dbReference>
<evidence type="ECO:0000313" key="4">
    <source>
        <dbReference type="EMBL" id="OES43903.1"/>
    </source>
</evidence>
<dbReference type="OrthoDB" id="2352213at2"/>
<evidence type="ECO:0000256" key="1">
    <source>
        <dbReference type="ARBA" id="ARBA00022729"/>
    </source>
</evidence>
<proteinExistence type="predicted"/>
<protein>
    <submittedName>
        <fullName evidence="4">DUF4352 domain-containing protein</fullName>
    </submittedName>
</protein>
<feature type="signal peptide" evidence="2">
    <location>
        <begin position="1"/>
        <end position="19"/>
    </location>
</feature>
<dbReference type="Pfam" id="PF11611">
    <property type="entry name" value="DUF4352"/>
    <property type="match status" value="1"/>
</dbReference>
<gene>
    <name evidence="4" type="ORF">BA724_12490</name>
</gene>
<keyword evidence="5" id="KW-1185">Reference proteome</keyword>
<dbReference type="InterPro" id="IPR029050">
    <property type="entry name" value="Immunoprotect_excell_Ig-like"/>
</dbReference>
<sequence>MKRLSLMIALLLAAGCSNNASLETINKEPAAAAKTETAVETTEAAAVLYVPNPQVTDDQTLVKENETVSDGKGELTLLRYQSADEQVQVGPVQMTLNEAKVMHFTPDYSMIDFFHMYTHDEQFDFVKVNVTFKNTSDEPVKFNPVAHLKTSTGEMKTWEDDFYLEELAGTLEPGERKSGSMGFIVEKGETIEWIGLLTSDAVNGKNEIIEQGKNVRLDF</sequence>